<accession>A0A073HWV4</accession>
<protein>
    <submittedName>
        <fullName evidence="2">Uncharacterized protein</fullName>
    </submittedName>
</protein>
<organism evidence="2 3">
    <name type="scientific">Oxytricha trifallax</name>
    <dbReference type="NCBI Taxonomy" id="1172189"/>
    <lineage>
        <taxon>Eukaryota</taxon>
        <taxon>Sar</taxon>
        <taxon>Alveolata</taxon>
        <taxon>Ciliophora</taxon>
        <taxon>Intramacronucleata</taxon>
        <taxon>Spirotrichea</taxon>
        <taxon>Stichotrichia</taxon>
        <taxon>Sporadotrichida</taxon>
        <taxon>Oxytrichidae</taxon>
        <taxon>Oxytrichinae</taxon>
        <taxon>Oxytricha</taxon>
    </lineage>
</organism>
<keyword evidence="1" id="KW-1133">Transmembrane helix</keyword>
<evidence type="ECO:0000313" key="3">
    <source>
        <dbReference type="Proteomes" id="UP000053232"/>
    </source>
</evidence>
<dbReference type="Proteomes" id="UP000053232">
    <property type="component" value="Unassembled WGS sequence"/>
</dbReference>
<keyword evidence="3" id="KW-1185">Reference proteome</keyword>
<comment type="caution">
    <text evidence="2">The sequence shown here is derived from an EMBL/GenBank/DDBJ whole genome shotgun (WGS) entry which is preliminary data.</text>
</comment>
<reference evidence="3" key="1">
    <citation type="journal article" date="2014" name="Cell">
        <title>The Architecture of a Scrambled Genome Reveals Massive Levels of Genomic Rearrangement during Development.</title>
        <authorList>
            <person name="Chen X."/>
            <person name="Bracht J.R."/>
            <person name="Goldman A.D."/>
            <person name="Dolzhenko E."/>
            <person name="Clay D.M."/>
            <person name="Swart E.C."/>
            <person name="Perlman D.H."/>
            <person name="Doak T.G."/>
            <person name="Stuart A."/>
            <person name="Amemiya C.T."/>
            <person name="Sebra R.P."/>
            <person name="Landweber L.F."/>
        </authorList>
    </citation>
    <scope>NUCLEOTIDE SEQUENCE [LARGE SCALE GENOMIC DNA]</scope>
    <source>
        <strain evidence="3">JRB310</strain>
    </source>
</reference>
<keyword evidence="1" id="KW-0472">Membrane</keyword>
<dbReference type="AlphaFoldDB" id="A0A073HWV4"/>
<sequence length="89" mass="10496">MWVLSLRESRLNQRIIVKGSTRITCGWERNPCPFAVITQRIYTKRRKILLLTSIVLIFSFLKGEHHLHFAPYYLGSQTHTRKSSMHGNR</sequence>
<evidence type="ECO:0000256" key="1">
    <source>
        <dbReference type="SAM" id="Phobius"/>
    </source>
</evidence>
<dbReference type="EMBL" id="ARYC01019410">
    <property type="protein sequence ID" value="KEJ82458.1"/>
    <property type="molecule type" value="Genomic_DNA"/>
</dbReference>
<gene>
    <name evidence="2" type="ORF">OXYTRIMIC_168</name>
</gene>
<name>A0A073HWV4_9SPIT</name>
<feature type="transmembrane region" description="Helical" evidence="1">
    <location>
        <begin position="48"/>
        <end position="67"/>
    </location>
</feature>
<proteinExistence type="predicted"/>
<keyword evidence="1" id="KW-0812">Transmembrane</keyword>
<evidence type="ECO:0000313" key="2">
    <source>
        <dbReference type="EMBL" id="KEJ82458.1"/>
    </source>
</evidence>